<reference evidence="3" key="1">
    <citation type="submission" date="2016-10" db="EMBL/GenBank/DDBJ databases">
        <authorList>
            <person name="Varghese N."/>
            <person name="Submissions S."/>
        </authorList>
    </citation>
    <scope>NUCLEOTIDE SEQUENCE [LARGE SCALE GENOMIC DNA]</scope>
    <source>
        <strain evidence="3">IBRC-M 10043</strain>
    </source>
</reference>
<keyword evidence="1" id="KW-1133">Transmembrane helix</keyword>
<keyword evidence="1" id="KW-0472">Membrane</keyword>
<sequence length="69" mass="6848">MNIERETVVEAGVSFAAVLVFIAAVVGVGTAFGTDGGNLSGTGGLAVLGAVVLFIAVMTGVGYWLSSQE</sequence>
<dbReference type="Proteomes" id="UP000198775">
    <property type="component" value="Unassembled WGS sequence"/>
</dbReference>
<gene>
    <name evidence="2" type="ORF">SAMN05216388_1004230</name>
</gene>
<feature type="transmembrane region" description="Helical" evidence="1">
    <location>
        <begin position="44"/>
        <end position="65"/>
    </location>
</feature>
<accession>A0A1H8IQ38</accession>
<dbReference type="Pfam" id="PF24284">
    <property type="entry name" value="DUF7472"/>
    <property type="match status" value="1"/>
</dbReference>
<evidence type="ECO:0000313" key="3">
    <source>
        <dbReference type="Proteomes" id="UP000198775"/>
    </source>
</evidence>
<feature type="transmembrane region" description="Helical" evidence="1">
    <location>
        <begin position="12"/>
        <end position="32"/>
    </location>
</feature>
<name>A0A1H8IQ38_9EURY</name>
<protein>
    <recommendedName>
        <fullName evidence="4">Transporter</fullName>
    </recommendedName>
</protein>
<proteinExistence type="predicted"/>
<keyword evidence="3" id="KW-1185">Reference proteome</keyword>
<evidence type="ECO:0008006" key="4">
    <source>
        <dbReference type="Google" id="ProtNLM"/>
    </source>
</evidence>
<organism evidence="2 3">
    <name type="scientific">Halorientalis persicus</name>
    <dbReference type="NCBI Taxonomy" id="1367881"/>
    <lineage>
        <taxon>Archaea</taxon>
        <taxon>Methanobacteriati</taxon>
        <taxon>Methanobacteriota</taxon>
        <taxon>Stenosarchaea group</taxon>
        <taxon>Halobacteria</taxon>
        <taxon>Halobacteriales</taxon>
        <taxon>Haloarculaceae</taxon>
        <taxon>Halorientalis</taxon>
    </lineage>
</organism>
<dbReference type="InterPro" id="IPR055895">
    <property type="entry name" value="DUF7472"/>
</dbReference>
<keyword evidence="1" id="KW-0812">Transmembrane</keyword>
<dbReference type="EMBL" id="FOCX01000004">
    <property type="protein sequence ID" value="SEN70481.1"/>
    <property type="molecule type" value="Genomic_DNA"/>
</dbReference>
<dbReference type="AlphaFoldDB" id="A0A1H8IQ38"/>
<evidence type="ECO:0000313" key="2">
    <source>
        <dbReference type="EMBL" id="SEN70481.1"/>
    </source>
</evidence>
<dbReference type="RefSeq" id="WP_244514941.1">
    <property type="nucleotide sequence ID" value="NZ_FOCX01000004.1"/>
</dbReference>
<evidence type="ECO:0000256" key="1">
    <source>
        <dbReference type="SAM" id="Phobius"/>
    </source>
</evidence>